<protein>
    <recommendedName>
        <fullName evidence="1">Transposase IS116/IS110/IS902 C-terminal domain-containing protein</fullName>
    </recommendedName>
</protein>
<name>A0A7V0N2E8_UNCAE</name>
<feature type="domain" description="Transposase IS116/IS110/IS902 C-terminal" evidence="1">
    <location>
        <begin position="122"/>
        <end position="151"/>
    </location>
</feature>
<organism evidence="2">
    <name type="scientific">Aerophobetes bacterium</name>
    <dbReference type="NCBI Taxonomy" id="2030807"/>
    <lineage>
        <taxon>Bacteria</taxon>
        <taxon>Candidatus Aerophobota</taxon>
    </lineage>
</organism>
<dbReference type="AlphaFoldDB" id="A0A7V0N2E8"/>
<reference evidence="2" key="1">
    <citation type="journal article" date="2020" name="mSystems">
        <title>Genome- and Community-Level Interaction Insights into Carbon Utilization and Element Cycling Functions of Hydrothermarchaeota in Hydrothermal Sediment.</title>
        <authorList>
            <person name="Zhou Z."/>
            <person name="Liu Y."/>
            <person name="Xu W."/>
            <person name="Pan J."/>
            <person name="Luo Z.H."/>
            <person name="Li M."/>
        </authorList>
    </citation>
    <scope>NUCLEOTIDE SEQUENCE [LARGE SCALE GENOMIC DNA]</scope>
    <source>
        <strain evidence="2">HyVt-219</strain>
    </source>
</reference>
<comment type="caution">
    <text evidence="2">The sequence shown here is derived from an EMBL/GenBank/DDBJ whole genome shotgun (WGS) entry which is preliminary data.</text>
</comment>
<dbReference type="GO" id="GO:0006313">
    <property type="term" value="P:DNA transposition"/>
    <property type="evidence" value="ECO:0007669"/>
    <property type="project" value="InterPro"/>
</dbReference>
<evidence type="ECO:0000259" key="1">
    <source>
        <dbReference type="Pfam" id="PF02371"/>
    </source>
</evidence>
<proteinExistence type="predicted"/>
<dbReference type="Pfam" id="PF02371">
    <property type="entry name" value="Transposase_20"/>
    <property type="match status" value="1"/>
</dbReference>
<sequence length="166" mass="18920">MRCLLDEEILKYQNSRIFSCLFGKASRALLKIAPIPEKILALPLEEWAFYLERHSRRLGWERAYEKANLIYQAARLSIGSKTIAQPSEKCIKDLIFGLDHLEDRIHFFTEEIENTLSSTPGAILTTTPGVGVITAVEITSGIGDINQFKSAWQKEDRHLWPICSTR</sequence>
<dbReference type="GO" id="GO:0004803">
    <property type="term" value="F:transposase activity"/>
    <property type="evidence" value="ECO:0007669"/>
    <property type="project" value="InterPro"/>
</dbReference>
<accession>A0A7V0N2E8</accession>
<dbReference type="GO" id="GO:0003677">
    <property type="term" value="F:DNA binding"/>
    <property type="evidence" value="ECO:0007669"/>
    <property type="project" value="InterPro"/>
</dbReference>
<evidence type="ECO:0000313" key="2">
    <source>
        <dbReference type="EMBL" id="HDN85538.1"/>
    </source>
</evidence>
<dbReference type="EMBL" id="DRBC01000442">
    <property type="protein sequence ID" value="HDN85538.1"/>
    <property type="molecule type" value="Genomic_DNA"/>
</dbReference>
<gene>
    <name evidence="2" type="ORF">ENG47_07290</name>
</gene>
<dbReference type="Proteomes" id="UP000885660">
    <property type="component" value="Unassembled WGS sequence"/>
</dbReference>
<dbReference type="InterPro" id="IPR003346">
    <property type="entry name" value="Transposase_20"/>
</dbReference>